<name>A0ABY1BDF9_9PSED</name>
<evidence type="ECO:0000256" key="1">
    <source>
        <dbReference type="ARBA" id="ARBA00004377"/>
    </source>
</evidence>
<feature type="domain" description="Type II secretion system protein GspI C-terminal" evidence="10">
    <location>
        <begin position="41"/>
        <end position="116"/>
    </location>
</feature>
<accession>A0ABY1BDF9</accession>
<dbReference type="PROSITE" id="PS00409">
    <property type="entry name" value="PROKAR_NTER_METHYL"/>
    <property type="match status" value="1"/>
</dbReference>
<dbReference type="RefSeq" id="WP_371850885.1">
    <property type="nucleotide sequence ID" value="NZ_FOFP01000007.1"/>
</dbReference>
<evidence type="ECO:0000256" key="2">
    <source>
        <dbReference type="ARBA" id="ARBA00008358"/>
    </source>
</evidence>
<keyword evidence="5" id="KW-0997">Cell inner membrane</keyword>
<gene>
    <name evidence="11" type="ORF">SAMN05216600_107182</name>
</gene>
<evidence type="ECO:0000313" key="11">
    <source>
        <dbReference type="EMBL" id="SEQ59638.1"/>
    </source>
</evidence>
<evidence type="ECO:0000256" key="9">
    <source>
        <dbReference type="SAM" id="Phobius"/>
    </source>
</evidence>
<evidence type="ECO:0000256" key="7">
    <source>
        <dbReference type="ARBA" id="ARBA00022989"/>
    </source>
</evidence>
<feature type="transmembrane region" description="Helical" evidence="9">
    <location>
        <begin position="12"/>
        <end position="30"/>
    </location>
</feature>
<comment type="subcellular location">
    <subcellularLocation>
        <location evidence="1">Cell inner membrane</location>
        <topology evidence="1">Single-pass membrane protein</topology>
    </subcellularLocation>
</comment>
<keyword evidence="3" id="KW-1003">Cell membrane</keyword>
<dbReference type="Pfam" id="PF02501">
    <property type="entry name" value="T2SSI"/>
    <property type="match status" value="1"/>
</dbReference>
<dbReference type="PANTHER" id="PTHR38779:SF2">
    <property type="entry name" value="TYPE II SECRETION SYSTEM PROTEIN I-RELATED"/>
    <property type="match status" value="1"/>
</dbReference>
<comment type="similarity">
    <text evidence="2">Belongs to the GSP I family.</text>
</comment>
<dbReference type="InterPro" id="IPR045584">
    <property type="entry name" value="Pilin-like"/>
</dbReference>
<evidence type="ECO:0000256" key="6">
    <source>
        <dbReference type="ARBA" id="ARBA00022692"/>
    </source>
</evidence>
<keyword evidence="4" id="KW-0488">Methylation</keyword>
<evidence type="ECO:0000256" key="8">
    <source>
        <dbReference type="ARBA" id="ARBA00023136"/>
    </source>
</evidence>
<dbReference type="Gene3D" id="3.30.1300.30">
    <property type="entry name" value="GSPII I/J protein-like"/>
    <property type="match status" value="1"/>
</dbReference>
<comment type="caution">
    <text evidence="11">The sequence shown here is derived from an EMBL/GenBank/DDBJ whole genome shotgun (WGS) entry which is preliminary data.</text>
</comment>
<keyword evidence="8 9" id="KW-0472">Membrane</keyword>
<dbReference type="EMBL" id="FOFP01000007">
    <property type="protein sequence ID" value="SEQ59638.1"/>
    <property type="molecule type" value="Genomic_DNA"/>
</dbReference>
<evidence type="ECO:0000256" key="3">
    <source>
        <dbReference type="ARBA" id="ARBA00022475"/>
    </source>
</evidence>
<dbReference type="SUPFAM" id="SSF54523">
    <property type="entry name" value="Pili subunits"/>
    <property type="match status" value="1"/>
</dbReference>
<sequence>MKDNRGFTLLEVMVALMIAATLAIMVSTVLRQRIDGHLAVRDRQLGTLCARELIARFEVEDYWPQIDQVQGELRQGPQSCHWRMSLSYTGIANLRRGELTLEDAAARPLGHFSVFLQRP</sequence>
<dbReference type="Pfam" id="PF07963">
    <property type="entry name" value="N_methyl"/>
    <property type="match status" value="1"/>
</dbReference>
<keyword evidence="6 9" id="KW-0812">Transmembrane</keyword>
<reference evidence="11 12" key="1">
    <citation type="submission" date="2016-10" db="EMBL/GenBank/DDBJ databases">
        <authorList>
            <person name="Varghese N."/>
            <person name="Submissions S."/>
        </authorList>
    </citation>
    <scope>NUCLEOTIDE SEQUENCE [LARGE SCALE GENOMIC DNA]</scope>
    <source>
        <strain evidence="11 12">CIP 109853</strain>
    </source>
</reference>
<proteinExistence type="inferred from homology"/>
<keyword evidence="7 9" id="KW-1133">Transmembrane helix</keyword>
<evidence type="ECO:0000256" key="4">
    <source>
        <dbReference type="ARBA" id="ARBA00022481"/>
    </source>
</evidence>
<evidence type="ECO:0000256" key="5">
    <source>
        <dbReference type="ARBA" id="ARBA00022519"/>
    </source>
</evidence>
<dbReference type="PANTHER" id="PTHR38779">
    <property type="entry name" value="TYPE II SECRETION SYSTEM PROTEIN I-RELATED"/>
    <property type="match status" value="1"/>
</dbReference>
<dbReference type="InterPro" id="IPR003413">
    <property type="entry name" value="T2SS_GspI_C"/>
</dbReference>
<dbReference type="NCBIfam" id="TIGR02532">
    <property type="entry name" value="IV_pilin_GFxxxE"/>
    <property type="match status" value="1"/>
</dbReference>
<dbReference type="InterPro" id="IPR012902">
    <property type="entry name" value="N_methyl_site"/>
</dbReference>
<evidence type="ECO:0000313" key="12">
    <source>
        <dbReference type="Proteomes" id="UP000198512"/>
    </source>
</evidence>
<keyword evidence="12" id="KW-1185">Reference proteome</keyword>
<dbReference type="InterPro" id="IPR010052">
    <property type="entry name" value="T2SS_protein-GspI"/>
</dbReference>
<evidence type="ECO:0000259" key="10">
    <source>
        <dbReference type="Pfam" id="PF02501"/>
    </source>
</evidence>
<protein>
    <submittedName>
        <fullName evidence="11">General secretion pathway protein I</fullName>
    </submittedName>
</protein>
<organism evidence="11 12">
    <name type="scientific">Pseudomonas cuatrocienegasensis</name>
    <dbReference type="NCBI Taxonomy" id="543360"/>
    <lineage>
        <taxon>Bacteria</taxon>
        <taxon>Pseudomonadati</taxon>
        <taxon>Pseudomonadota</taxon>
        <taxon>Gammaproteobacteria</taxon>
        <taxon>Pseudomonadales</taxon>
        <taxon>Pseudomonadaceae</taxon>
        <taxon>Pseudomonas</taxon>
    </lineage>
</organism>
<dbReference type="Proteomes" id="UP000198512">
    <property type="component" value="Unassembled WGS sequence"/>
</dbReference>